<protein>
    <recommendedName>
        <fullName evidence="6">Cysteine-rich domain-containing protein</fullName>
    </recommendedName>
</protein>
<feature type="domain" description="Cysteine-rich" evidence="6">
    <location>
        <begin position="200"/>
        <end position="280"/>
    </location>
</feature>
<organism evidence="7 8">
    <name type="scientific">Sulfurospirillum cavolei</name>
    <dbReference type="NCBI Taxonomy" id="366522"/>
    <lineage>
        <taxon>Bacteria</taxon>
        <taxon>Pseudomonadati</taxon>
        <taxon>Campylobacterota</taxon>
        <taxon>Epsilonproteobacteria</taxon>
        <taxon>Campylobacterales</taxon>
        <taxon>Sulfurospirillaceae</taxon>
        <taxon>Sulfurospirillum</taxon>
    </lineage>
</organism>
<evidence type="ECO:0000259" key="6">
    <source>
        <dbReference type="Pfam" id="PF02754"/>
    </source>
</evidence>
<feature type="domain" description="Cysteine-rich" evidence="6">
    <location>
        <begin position="118"/>
        <end position="166"/>
    </location>
</feature>
<dbReference type="InterPro" id="IPR004017">
    <property type="entry name" value="Cys_rich_dom"/>
</dbReference>
<keyword evidence="4" id="KW-0408">Iron</keyword>
<evidence type="ECO:0000256" key="5">
    <source>
        <dbReference type="ARBA" id="ARBA00023014"/>
    </source>
</evidence>
<dbReference type="GO" id="GO:0005886">
    <property type="term" value="C:plasma membrane"/>
    <property type="evidence" value="ECO:0007669"/>
    <property type="project" value="TreeGrafter"/>
</dbReference>
<dbReference type="GO" id="GO:0051539">
    <property type="term" value="F:4 iron, 4 sulfur cluster binding"/>
    <property type="evidence" value="ECO:0007669"/>
    <property type="project" value="UniProtKB-KW"/>
</dbReference>
<dbReference type="PROSITE" id="PS00198">
    <property type="entry name" value="4FE4S_FER_1"/>
    <property type="match status" value="1"/>
</dbReference>
<dbReference type="Pfam" id="PF13534">
    <property type="entry name" value="Fer4_17"/>
    <property type="match status" value="1"/>
</dbReference>
<dbReference type="GO" id="GO:0016491">
    <property type="term" value="F:oxidoreductase activity"/>
    <property type="evidence" value="ECO:0007669"/>
    <property type="project" value="UniProtKB-KW"/>
</dbReference>
<keyword evidence="3" id="KW-0560">Oxidoreductase</keyword>
<dbReference type="PANTHER" id="PTHR43255">
    <property type="entry name" value="IRON-SULFUR-BINDING OXIDOREDUCTASE FADF-RELATED-RELATED"/>
    <property type="match status" value="1"/>
</dbReference>
<dbReference type="EMBL" id="DLUG01000130">
    <property type="protein sequence ID" value="DAB36453.1"/>
    <property type="molecule type" value="Genomic_DNA"/>
</dbReference>
<dbReference type="AlphaFoldDB" id="A0A2D3WIU9"/>
<dbReference type="InterPro" id="IPR017900">
    <property type="entry name" value="4Fe4S_Fe_S_CS"/>
</dbReference>
<evidence type="ECO:0000256" key="4">
    <source>
        <dbReference type="ARBA" id="ARBA00023004"/>
    </source>
</evidence>
<proteinExistence type="predicted"/>
<dbReference type="InterPro" id="IPR009051">
    <property type="entry name" value="Helical_ferredxn"/>
</dbReference>
<dbReference type="GO" id="GO:0046872">
    <property type="term" value="F:metal ion binding"/>
    <property type="evidence" value="ECO:0007669"/>
    <property type="project" value="UniProtKB-KW"/>
</dbReference>
<dbReference type="Pfam" id="PF02754">
    <property type="entry name" value="CCG"/>
    <property type="match status" value="2"/>
</dbReference>
<accession>A0A2D3WIU9</accession>
<gene>
    <name evidence="7" type="ORF">CFH80_04740</name>
</gene>
<dbReference type="PANTHER" id="PTHR43255:SF1">
    <property type="entry name" value="IRON-SULFUR-BINDING OXIDOREDUCTASE FADF-RELATED"/>
    <property type="match status" value="1"/>
</dbReference>
<evidence type="ECO:0000313" key="7">
    <source>
        <dbReference type="EMBL" id="DAB36453.1"/>
    </source>
</evidence>
<evidence type="ECO:0000256" key="2">
    <source>
        <dbReference type="ARBA" id="ARBA00022723"/>
    </source>
</evidence>
<evidence type="ECO:0000256" key="1">
    <source>
        <dbReference type="ARBA" id="ARBA00022485"/>
    </source>
</evidence>
<evidence type="ECO:0000256" key="3">
    <source>
        <dbReference type="ARBA" id="ARBA00023002"/>
    </source>
</evidence>
<comment type="caution">
    <text evidence="7">The sequence shown here is derived from an EMBL/GenBank/DDBJ whole genome shotgun (WGS) entry which is preliminary data.</text>
</comment>
<sequence>LLRFTREKPSSATAFSCATCGLCAHVCPKDIDFGALFQGTKEHYAADQKVLKKYGYGAVMFHQKQSFSKRFSTLKSFTAGAYRHMAFMPGCALTSYSPSLIYTVFDYLRSQLPGIGIIQQCCGTPTRMMGDTAQFHIYRSRLESDLAAMGATTVVTACENCYMSIKNHSPHITIVSLYSLLNEIGVPKTAIDRYRSYDAVALHDPCPTRFESALQEDVRALMHTIGLSFEEFKFNRDKTQCCGSGGMMELSAPHLAQAQMQSRAAQTQCESIVSYCQSCAESMSKGGKNGLHLLDFIFMPHRLKRQAKQGVLKKWYNRYRSRRMIERL</sequence>
<keyword evidence="5" id="KW-0411">Iron-sulfur</keyword>
<reference evidence="7 8" key="1">
    <citation type="journal article" date="2017" name="Front. Microbiol.">
        <title>Comparative Genomic Analysis of the Class Epsilonproteobacteria and Proposed Reclassification to Epsilonbacteraeota (phyl. nov.).</title>
        <authorList>
            <person name="Waite D.W."/>
            <person name="Vanwonterghem I."/>
            <person name="Rinke C."/>
            <person name="Parks D.H."/>
            <person name="Zhang Y."/>
            <person name="Takai K."/>
            <person name="Sievert S.M."/>
            <person name="Simon J."/>
            <person name="Campbell B.J."/>
            <person name="Hanson T.E."/>
            <person name="Woyke T."/>
            <person name="Klotz M.G."/>
            <person name="Hugenholtz P."/>
        </authorList>
    </citation>
    <scope>NUCLEOTIDE SEQUENCE [LARGE SCALE GENOMIC DNA]</scope>
    <source>
        <strain evidence="7">UBA11420</strain>
    </source>
</reference>
<dbReference type="Gene3D" id="1.10.1060.10">
    <property type="entry name" value="Alpha-helical ferredoxin"/>
    <property type="match status" value="1"/>
</dbReference>
<keyword evidence="2" id="KW-0479">Metal-binding</keyword>
<evidence type="ECO:0000313" key="8">
    <source>
        <dbReference type="Proteomes" id="UP000231638"/>
    </source>
</evidence>
<dbReference type="STRING" id="366522.GCA_001548055_01971"/>
<keyword evidence="1" id="KW-0004">4Fe-4S</keyword>
<dbReference type="Proteomes" id="UP000231638">
    <property type="component" value="Unassembled WGS sequence"/>
</dbReference>
<feature type="non-terminal residue" evidence="7">
    <location>
        <position position="1"/>
    </location>
</feature>
<name>A0A2D3WIU9_9BACT</name>
<dbReference type="SUPFAM" id="SSF46548">
    <property type="entry name" value="alpha-helical ferredoxin"/>
    <property type="match status" value="1"/>
</dbReference>
<dbReference type="InterPro" id="IPR051460">
    <property type="entry name" value="HdrC_iron-sulfur_subunit"/>
</dbReference>